<dbReference type="InterPro" id="IPR045861">
    <property type="entry name" value="CorA_cytoplasmic_dom"/>
</dbReference>
<dbReference type="CDD" id="cd12833">
    <property type="entry name" value="ZntB-like_1"/>
    <property type="match status" value="1"/>
</dbReference>
<feature type="transmembrane region" description="Helical" evidence="11">
    <location>
        <begin position="254"/>
        <end position="277"/>
    </location>
</feature>
<dbReference type="InterPro" id="IPR002523">
    <property type="entry name" value="MgTranspt_CorA/ZnTranspt_ZntB"/>
</dbReference>
<evidence type="ECO:0000313" key="13">
    <source>
        <dbReference type="Proteomes" id="UP001595533"/>
    </source>
</evidence>
<keyword evidence="9" id="KW-0406">Ion transport</keyword>
<evidence type="ECO:0000256" key="10">
    <source>
        <dbReference type="ARBA" id="ARBA00023136"/>
    </source>
</evidence>
<comment type="caution">
    <text evidence="12">The sequence shown here is derived from an EMBL/GenBank/DDBJ whole genome shotgun (WGS) entry which is preliminary data.</text>
</comment>
<dbReference type="SUPFAM" id="SSF144083">
    <property type="entry name" value="Magnesium transport protein CorA, transmembrane region"/>
    <property type="match status" value="1"/>
</dbReference>
<evidence type="ECO:0000256" key="5">
    <source>
        <dbReference type="ARBA" id="ARBA00022519"/>
    </source>
</evidence>
<dbReference type="Pfam" id="PF01544">
    <property type="entry name" value="CorA"/>
    <property type="match status" value="1"/>
</dbReference>
<evidence type="ECO:0000256" key="1">
    <source>
        <dbReference type="ARBA" id="ARBA00004651"/>
    </source>
</evidence>
<proteinExistence type="inferred from homology"/>
<dbReference type="PANTHER" id="PTHR46494">
    <property type="entry name" value="CORA FAMILY METAL ION TRANSPORTER (EUROFUNG)"/>
    <property type="match status" value="1"/>
</dbReference>
<accession>A0ABV7JC67</accession>
<dbReference type="PANTHER" id="PTHR46494:SF3">
    <property type="entry name" value="ZINC TRANSPORT PROTEIN ZNTB"/>
    <property type="match status" value="1"/>
</dbReference>
<evidence type="ECO:0000256" key="9">
    <source>
        <dbReference type="ARBA" id="ARBA00023065"/>
    </source>
</evidence>
<evidence type="ECO:0000256" key="6">
    <source>
        <dbReference type="ARBA" id="ARBA00022692"/>
    </source>
</evidence>
<keyword evidence="3" id="KW-0813">Transport</keyword>
<keyword evidence="10 11" id="KW-0472">Membrane</keyword>
<sequence length="314" mass="36102">MTESKISTLQLNGKGGLANEGEEPAWLWHHVKYTDRKASKWIANHPGLSELAQLTLLNQETRPRAHLNDHEVLLSLRGINFNEAAQPEDMISVRLWMGPDVVITSASHGSQSIRNIRAKLEQKTGPGNGEELILMLIEQLAELTDDFVDKLDERLDDIEDQLESIDLSQFNPMMSQIRRQTASIRRYLLPQKEAIDKLYRTKNKAFSEQFYDQMYVQTDQFMKLIENLDLMRERCMMLQEQYMAIISHQQNSRLYILAIVSAVFLPLTFLSGLFGMNVAGLPGTEDPQAFNWVIAFSVGLTVVLLIWFKKSRWF</sequence>
<keyword evidence="6 11" id="KW-0812">Transmembrane</keyword>
<keyword evidence="4" id="KW-1003">Cell membrane</keyword>
<evidence type="ECO:0000256" key="2">
    <source>
        <dbReference type="ARBA" id="ARBA00009765"/>
    </source>
</evidence>
<evidence type="ECO:0000256" key="7">
    <source>
        <dbReference type="ARBA" id="ARBA00022833"/>
    </source>
</evidence>
<keyword evidence="5" id="KW-0997">Cell inner membrane</keyword>
<evidence type="ECO:0000256" key="11">
    <source>
        <dbReference type="SAM" id="Phobius"/>
    </source>
</evidence>
<feature type="transmembrane region" description="Helical" evidence="11">
    <location>
        <begin position="289"/>
        <end position="308"/>
    </location>
</feature>
<comment type="similarity">
    <text evidence="2">Belongs to the CorA metal ion transporter (MIT) (TC 1.A.35) family.</text>
</comment>
<dbReference type="Gene3D" id="1.20.58.340">
    <property type="entry name" value="Magnesium transport protein CorA, transmembrane region"/>
    <property type="match status" value="2"/>
</dbReference>
<dbReference type="RefSeq" id="WP_077412316.1">
    <property type="nucleotide sequence ID" value="NZ_JBHRTS010000009.1"/>
</dbReference>
<dbReference type="Gene3D" id="3.30.460.20">
    <property type="entry name" value="CorA soluble domain-like"/>
    <property type="match status" value="1"/>
</dbReference>
<evidence type="ECO:0000256" key="3">
    <source>
        <dbReference type="ARBA" id="ARBA00022448"/>
    </source>
</evidence>
<evidence type="ECO:0000256" key="8">
    <source>
        <dbReference type="ARBA" id="ARBA00022989"/>
    </source>
</evidence>
<gene>
    <name evidence="12" type="ORF">ACFODZ_15510</name>
</gene>
<evidence type="ECO:0000256" key="4">
    <source>
        <dbReference type="ARBA" id="ARBA00022475"/>
    </source>
</evidence>
<dbReference type="InterPro" id="IPR045863">
    <property type="entry name" value="CorA_TM1_TM2"/>
</dbReference>
<dbReference type="EMBL" id="JBHRTS010000009">
    <property type="protein sequence ID" value="MFC3195661.1"/>
    <property type="molecule type" value="Genomic_DNA"/>
</dbReference>
<keyword evidence="7" id="KW-0862">Zinc</keyword>
<evidence type="ECO:0000313" key="12">
    <source>
        <dbReference type="EMBL" id="MFC3195661.1"/>
    </source>
</evidence>
<comment type="subcellular location">
    <subcellularLocation>
        <location evidence="1">Cell membrane</location>
        <topology evidence="1">Multi-pass membrane protein</topology>
    </subcellularLocation>
</comment>
<dbReference type="SUPFAM" id="SSF143865">
    <property type="entry name" value="CorA soluble domain-like"/>
    <property type="match status" value="1"/>
</dbReference>
<keyword evidence="8 11" id="KW-1133">Transmembrane helix</keyword>
<name>A0ABV7JC67_9GAMM</name>
<keyword evidence="13" id="KW-1185">Reference proteome</keyword>
<dbReference type="Proteomes" id="UP001595533">
    <property type="component" value="Unassembled WGS sequence"/>
</dbReference>
<organism evidence="12 13">
    <name type="scientific">Marinicella sediminis</name>
    <dbReference type="NCBI Taxonomy" id="1792834"/>
    <lineage>
        <taxon>Bacteria</taxon>
        <taxon>Pseudomonadati</taxon>
        <taxon>Pseudomonadota</taxon>
        <taxon>Gammaproteobacteria</taxon>
        <taxon>Lysobacterales</taxon>
        <taxon>Marinicellaceae</taxon>
        <taxon>Marinicella</taxon>
    </lineage>
</organism>
<reference evidence="13" key="1">
    <citation type="journal article" date="2019" name="Int. J. Syst. Evol. Microbiol.">
        <title>The Global Catalogue of Microorganisms (GCM) 10K type strain sequencing project: providing services to taxonomists for standard genome sequencing and annotation.</title>
        <authorList>
            <consortium name="The Broad Institute Genomics Platform"/>
            <consortium name="The Broad Institute Genome Sequencing Center for Infectious Disease"/>
            <person name="Wu L."/>
            <person name="Ma J."/>
        </authorList>
    </citation>
    <scope>NUCLEOTIDE SEQUENCE [LARGE SCALE GENOMIC DNA]</scope>
    <source>
        <strain evidence="13">KCTC 42953</strain>
    </source>
</reference>
<protein>
    <submittedName>
        <fullName evidence="12">Zinc transporter ZntB</fullName>
    </submittedName>
</protein>